<dbReference type="InterPro" id="IPR047525">
    <property type="entry name" value="TfoX-like"/>
</dbReference>
<accession>A0A941BIJ7</accession>
<dbReference type="Pfam" id="PF04993">
    <property type="entry name" value="TfoX_N"/>
    <property type="match status" value="1"/>
</dbReference>
<dbReference type="EMBL" id="JAGQDD010000019">
    <property type="protein sequence ID" value="MBQ0932793.1"/>
    <property type="molecule type" value="Genomic_DNA"/>
</dbReference>
<organism evidence="3 4">
    <name type="scientific">Ideonella alba</name>
    <dbReference type="NCBI Taxonomy" id="2824118"/>
    <lineage>
        <taxon>Bacteria</taxon>
        <taxon>Pseudomonadati</taxon>
        <taxon>Pseudomonadota</taxon>
        <taxon>Betaproteobacteria</taxon>
        <taxon>Burkholderiales</taxon>
        <taxon>Sphaerotilaceae</taxon>
        <taxon>Ideonella</taxon>
    </lineage>
</organism>
<feature type="compositionally biased region" description="Low complexity" evidence="1">
    <location>
        <begin position="110"/>
        <end position="122"/>
    </location>
</feature>
<evidence type="ECO:0000313" key="4">
    <source>
        <dbReference type="Proteomes" id="UP000676246"/>
    </source>
</evidence>
<reference evidence="3 4" key="1">
    <citation type="submission" date="2021-04" db="EMBL/GenBank/DDBJ databases">
        <title>The genome sequence of Ideonella sp. 3Y2.</title>
        <authorList>
            <person name="Liu Y."/>
        </authorList>
    </citation>
    <scope>NUCLEOTIDE SEQUENCE [LARGE SCALE GENOMIC DNA]</scope>
    <source>
        <strain evidence="3 4">3Y2</strain>
    </source>
</reference>
<keyword evidence="4" id="KW-1185">Reference proteome</keyword>
<feature type="domain" description="TfoX N-terminal" evidence="2">
    <location>
        <begin position="13"/>
        <end position="106"/>
    </location>
</feature>
<dbReference type="InterPro" id="IPR007076">
    <property type="entry name" value="TfoX_N"/>
</dbReference>
<proteinExistence type="predicted"/>
<dbReference type="AlphaFoldDB" id="A0A941BIJ7"/>
<dbReference type="Proteomes" id="UP000676246">
    <property type="component" value="Unassembled WGS sequence"/>
</dbReference>
<evidence type="ECO:0000259" key="2">
    <source>
        <dbReference type="Pfam" id="PF04993"/>
    </source>
</evidence>
<dbReference type="PANTHER" id="PTHR36121:SF1">
    <property type="entry name" value="PROTEIN SXY"/>
    <property type="match status" value="1"/>
</dbReference>
<name>A0A941BIJ7_9BURK</name>
<protein>
    <submittedName>
        <fullName evidence="3">TfoX/Sxy family protein</fullName>
    </submittedName>
</protein>
<dbReference type="PANTHER" id="PTHR36121">
    <property type="entry name" value="PROTEIN SXY"/>
    <property type="match status" value="1"/>
</dbReference>
<feature type="region of interest" description="Disordered" evidence="1">
    <location>
        <begin position="110"/>
        <end position="137"/>
    </location>
</feature>
<dbReference type="SUPFAM" id="SSF159894">
    <property type="entry name" value="YgaC/TfoX-N like"/>
    <property type="match status" value="1"/>
</dbReference>
<evidence type="ECO:0000313" key="3">
    <source>
        <dbReference type="EMBL" id="MBQ0932793.1"/>
    </source>
</evidence>
<evidence type="ECO:0000256" key="1">
    <source>
        <dbReference type="SAM" id="MobiDB-lite"/>
    </source>
</evidence>
<sequence length="137" mass="15140">MTPDKAFVNWCTELLAPLGAVRSRRMFGGHGLYVDELFVALIMREVLYLKVDDATQPRFEAAGCHRFEYVTAQGEHGALRYFSAPDEAMDAPSQMQPWGRLALEAALRAQAAKAPKAPQARRSGAPRSAKPRRPTPS</sequence>
<comment type="caution">
    <text evidence="3">The sequence shown here is derived from an EMBL/GenBank/DDBJ whole genome shotgun (WGS) entry which is preliminary data.</text>
</comment>
<dbReference type="Gene3D" id="3.30.1460.30">
    <property type="entry name" value="YgaC/TfoX-N like chaperone"/>
    <property type="match status" value="1"/>
</dbReference>
<gene>
    <name evidence="3" type="ORF">KAK03_20170</name>
</gene>
<dbReference type="RefSeq" id="WP_210856499.1">
    <property type="nucleotide sequence ID" value="NZ_JAGQDD010000019.1"/>
</dbReference>